<evidence type="ECO:0000313" key="5">
    <source>
        <dbReference type="Proteomes" id="UP000730481"/>
    </source>
</evidence>
<sequence>MIANKLTILTATAALLEPALALGHRHAHHQHAQKRDMVVATIDGQVVSWENNYFGPGGAPPAATQPAAASQPEAPAAPAPAPAQPTTIIKVAKPSQAAKPAYKPASQPKKEDTPVKAPQKAAIKEKTQSKAKSSNTQSKSSGSSSGGSPGFSKRGIAYNNVELANTFASECEHCGWAQNWDSTSGGLKGVNFCPTLWNDQDEHTKRFAQNCAQALKDGAKAIFSFNEPDIGSQADMTPAHAAQAHVKWLNSYVGQALIGAPAVSNSGLPGEGVEWLKSWVSECEKLDEQCHYDFCNVHWYSEVEYGNTLFDHLKASHEACGGKPIWLTEFAPKGSDAAIADWLKDTIPKLEALDYLDAYAYFKVETGMLMTSETQLSSYGSVYASA</sequence>
<dbReference type="PANTHER" id="PTHR34154">
    <property type="entry name" value="ALKALI-SENSITIVE LINKAGE PROTEIN 1"/>
    <property type="match status" value="1"/>
</dbReference>
<evidence type="ECO:0000259" key="3">
    <source>
        <dbReference type="Pfam" id="PF11790"/>
    </source>
</evidence>
<name>A0A9P5AL56_9HYPO</name>
<accession>A0A9P5AL56</accession>
<dbReference type="OrthoDB" id="43654at2759"/>
<dbReference type="AlphaFoldDB" id="A0A9P5AL56"/>
<keyword evidence="5" id="KW-1185">Reference proteome</keyword>
<feature type="compositionally biased region" description="Low complexity" evidence="1">
    <location>
        <begin position="130"/>
        <end position="143"/>
    </location>
</feature>
<feature type="signal peptide" evidence="2">
    <location>
        <begin position="1"/>
        <end position="21"/>
    </location>
</feature>
<dbReference type="Pfam" id="PF11790">
    <property type="entry name" value="Glyco_hydro_cc"/>
    <property type="match status" value="1"/>
</dbReference>
<evidence type="ECO:0000256" key="2">
    <source>
        <dbReference type="SAM" id="SignalP"/>
    </source>
</evidence>
<dbReference type="GO" id="GO:0016787">
    <property type="term" value="F:hydrolase activity"/>
    <property type="evidence" value="ECO:0007669"/>
    <property type="project" value="UniProtKB-KW"/>
</dbReference>
<dbReference type="SUPFAM" id="SSF51445">
    <property type="entry name" value="(Trans)glycosidases"/>
    <property type="match status" value="1"/>
</dbReference>
<feature type="domain" description="Asl1-like glycosyl hydrolase catalytic" evidence="3">
    <location>
        <begin position="155"/>
        <end position="383"/>
    </location>
</feature>
<feature type="chain" id="PRO_5040451582" evidence="2">
    <location>
        <begin position="22"/>
        <end position="386"/>
    </location>
</feature>
<dbReference type="EMBL" id="PVQB02000236">
    <property type="protein sequence ID" value="KAF4340478.1"/>
    <property type="molecule type" value="Genomic_DNA"/>
</dbReference>
<reference evidence="4" key="1">
    <citation type="journal article" date="2017" name="Mycologia">
        <title>Fusarium algeriense, sp. nov., a novel toxigenic crown rot pathogen of durum wheat from Algeria is nested in the Fusarium burgessii species complex.</title>
        <authorList>
            <person name="Laraba I."/>
            <person name="Keddad A."/>
            <person name="Boureghda H."/>
            <person name="Abdallah N."/>
            <person name="Vaughan M.M."/>
            <person name="Proctor R.H."/>
            <person name="Busman M."/>
            <person name="O'Donnell K."/>
        </authorList>
    </citation>
    <scope>NUCLEOTIDE SEQUENCE</scope>
    <source>
        <strain evidence="4">NRRL 25174</strain>
    </source>
</reference>
<dbReference type="InterPro" id="IPR017853">
    <property type="entry name" value="GH"/>
</dbReference>
<reference evidence="4" key="2">
    <citation type="submission" date="2020-02" db="EMBL/GenBank/DDBJ databases">
        <title>Identification and distribution of gene clusters putatively required for synthesis of sphingolipid metabolism inhibitors in phylogenetically diverse species of the filamentous fungus Fusarium.</title>
        <authorList>
            <person name="Kim H.-S."/>
            <person name="Busman M."/>
            <person name="Brown D.W."/>
            <person name="Divon H."/>
            <person name="Uhlig S."/>
            <person name="Proctor R.H."/>
        </authorList>
    </citation>
    <scope>NUCLEOTIDE SEQUENCE</scope>
    <source>
        <strain evidence="4">NRRL 25174</strain>
    </source>
</reference>
<feature type="region of interest" description="Disordered" evidence="1">
    <location>
        <begin position="57"/>
        <end position="151"/>
    </location>
</feature>
<dbReference type="GO" id="GO:0009277">
    <property type="term" value="C:fungal-type cell wall"/>
    <property type="evidence" value="ECO:0007669"/>
    <property type="project" value="TreeGrafter"/>
</dbReference>
<evidence type="ECO:0000313" key="4">
    <source>
        <dbReference type="EMBL" id="KAF4340478.1"/>
    </source>
</evidence>
<dbReference type="InterPro" id="IPR024655">
    <property type="entry name" value="Asl1_glyco_hydro_catalytic"/>
</dbReference>
<dbReference type="Proteomes" id="UP000730481">
    <property type="component" value="Unassembled WGS sequence"/>
</dbReference>
<evidence type="ECO:0000256" key="1">
    <source>
        <dbReference type="SAM" id="MobiDB-lite"/>
    </source>
</evidence>
<proteinExistence type="predicted"/>
<dbReference type="Gene3D" id="3.20.20.80">
    <property type="entry name" value="Glycosidases"/>
    <property type="match status" value="1"/>
</dbReference>
<gene>
    <name evidence="4" type="ORF">FBEOM_5605</name>
</gene>
<dbReference type="PANTHER" id="PTHR34154:SF10">
    <property type="entry name" value="ASL1-LIKE GLYCOSYL HYDROLASE CATALYTIC DOMAIN-CONTAINING PROTEIN"/>
    <property type="match status" value="1"/>
</dbReference>
<protein>
    <submittedName>
        <fullName evidence="4">Glycoside hydrolase</fullName>
    </submittedName>
</protein>
<comment type="caution">
    <text evidence="4">The sequence shown here is derived from an EMBL/GenBank/DDBJ whole genome shotgun (WGS) entry which is preliminary data.</text>
</comment>
<keyword evidence="4" id="KW-0378">Hydrolase</keyword>
<feature type="compositionally biased region" description="Low complexity" evidence="1">
    <location>
        <begin position="60"/>
        <end position="74"/>
    </location>
</feature>
<organism evidence="4 5">
    <name type="scientific">Fusarium beomiforme</name>
    <dbReference type="NCBI Taxonomy" id="44412"/>
    <lineage>
        <taxon>Eukaryota</taxon>
        <taxon>Fungi</taxon>
        <taxon>Dikarya</taxon>
        <taxon>Ascomycota</taxon>
        <taxon>Pezizomycotina</taxon>
        <taxon>Sordariomycetes</taxon>
        <taxon>Hypocreomycetidae</taxon>
        <taxon>Hypocreales</taxon>
        <taxon>Nectriaceae</taxon>
        <taxon>Fusarium</taxon>
        <taxon>Fusarium burgessii species complex</taxon>
    </lineage>
</organism>
<dbReference type="GO" id="GO:0071966">
    <property type="term" value="P:fungal-type cell wall polysaccharide metabolic process"/>
    <property type="evidence" value="ECO:0007669"/>
    <property type="project" value="TreeGrafter"/>
</dbReference>
<dbReference type="InterPro" id="IPR053183">
    <property type="entry name" value="ASL1"/>
</dbReference>
<keyword evidence="2" id="KW-0732">Signal</keyword>